<sequence length="458" mass="49626">MKSDSKQHKGPILMRLMMFTVMMSSMSSLMFNIVLPQIGEEFHLTLAQVSWLSSAYTLIYAFGTVTYGKLADRFQLKSLLTFGLTLFAAGSLIGLVSQTFWLALLGRCLQSAGAAAIPAIALIIPVQYFSPEKRGSALSMSAVGIALGSALAPVISAIVVSFANWRWLFLPSLLILLLLPLFRKYLEHEPKEAPRTFDWLGGSLLAASITLLLLGVTNLTWSYLVFGLVSLILFIVRICTTKDAFIEPQLFRNKKYASGLALAFLIAGIGISLYLLTPILFSEVYRLGSNWIGFAMVPAAIASAILGRKGGKLADLKGNSYLISVASGSLISCFALLSIFTGISPLWISFFLIFGNVGQSFLQIAMSNFISKSLPKDQVGVGMGLFSMISFISQGIAAGVYGIVAAHGSSVSWNPLNVDPGGYVFSNIYLVLAAMHVGILLFYRVQFRTKNPSVSIER</sequence>
<keyword evidence="2" id="KW-0813">Transport</keyword>
<evidence type="ECO:0000256" key="6">
    <source>
        <dbReference type="SAM" id="Phobius"/>
    </source>
</evidence>
<keyword evidence="3 6" id="KW-0812">Transmembrane</keyword>
<feature type="transmembrane region" description="Helical" evidence="6">
    <location>
        <begin position="346"/>
        <end position="367"/>
    </location>
</feature>
<accession>A0ABT1YCD5</accession>
<feature type="transmembrane region" description="Helical" evidence="6">
    <location>
        <begin position="221"/>
        <end position="239"/>
    </location>
</feature>
<feature type="transmembrane region" description="Helical" evidence="6">
    <location>
        <begin position="168"/>
        <end position="185"/>
    </location>
</feature>
<evidence type="ECO:0000256" key="1">
    <source>
        <dbReference type="ARBA" id="ARBA00004651"/>
    </source>
</evidence>
<feature type="transmembrane region" description="Helical" evidence="6">
    <location>
        <begin position="424"/>
        <end position="443"/>
    </location>
</feature>
<protein>
    <submittedName>
        <fullName evidence="8">MFS transporter</fullName>
    </submittedName>
</protein>
<feature type="transmembrane region" description="Helical" evidence="6">
    <location>
        <begin position="142"/>
        <end position="162"/>
    </location>
</feature>
<feature type="transmembrane region" description="Helical" evidence="6">
    <location>
        <begin position="46"/>
        <end position="67"/>
    </location>
</feature>
<dbReference type="Proteomes" id="UP001300012">
    <property type="component" value="Unassembled WGS sequence"/>
</dbReference>
<feature type="transmembrane region" description="Helical" evidence="6">
    <location>
        <begin position="12"/>
        <end position="34"/>
    </location>
</feature>
<comment type="subcellular location">
    <subcellularLocation>
        <location evidence="1">Cell membrane</location>
        <topology evidence="1">Multi-pass membrane protein</topology>
    </subcellularLocation>
</comment>
<organism evidence="8 9">
    <name type="scientific">Paenibacillus radicis</name>
    <name type="common">ex Xue et al. 2023</name>
    <dbReference type="NCBI Taxonomy" id="2972489"/>
    <lineage>
        <taxon>Bacteria</taxon>
        <taxon>Bacillati</taxon>
        <taxon>Bacillota</taxon>
        <taxon>Bacilli</taxon>
        <taxon>Bacillales</taxon>
        <taxon>Paenibacillaceae</taxon>
        <taxon>Paenibacillus</taxon>
    </lineage>
</organism>
<evidence type="ECO:0000313" key="8">
    <source>
        <dbReference type="EMBL" id="MCR8630074.1"/>
    </source>
</evidence>
<evidence type="ECO:0000256" key="5">
    <source>
        <dbReference type="ARBA" id="ARBA00023136"/>
    </source>
</evidence>
<feature type="domain" description="Major facilitator superfamily (MFS) profile" evidence="7">
    <location>
        <begin position="13"/>
        <end position="450"/>
    </location>
</feature>
<comment type="caution">
    <text evidence="8">The sequence shown here is derived from an EMBL/GenBank/DDBJ whole genome shotgun (WGS) entry which is preliminary data.</text>
</comment>
<feature type="transmembrane region" description="Helical" evidence="6">
    <location>
        <begin position="109"/>
        <end position="130"/>
    </location>
</feature>
<dbReference type="CDD" id="cd17321">
    <property type="entry name" value="MFS_MMR_MDR_like"/>
    <property type="match status" value="1"/>
</dbReference>
<dbReference type="EMBL" id="JANQBD010000001">
    <property type="protein sequence ID" value="MCR8630074.1"/>
    <property type="molecule type" value="Genomic_DNA"/>
</dbReference>
<evidence type="ECO:0000256" key="2">
    <source>
        <dbReference type="ARBA" id="ARBA00022448"/>
    </source>
</evidence>
<keyword evidence="4 6" id="KW-1133">Transmembrane helix</keyword>
<dbReference type="SUPFAM" id="SSF103473">
    <property type="entry name" value="MFS general substrate transporter"/>
    <property type="match status" value="2"/>
</dbReference>
<evidence type="ECO:0000313" key="9">
    <source>
        <dbReference type="Proteomes" id="UP001300012"/>
    </source>
</evidence>
<dbReference type="PANTHER" id="PTHR42718">
    <property type="entry name" value="MAJOR FACILITATOR SUPERFAMILY MULTIDRUG TRANSPORTER MFSC"/>
    <property type="match status" value="1"/>
</dbReference>
<dbReference type="PROSITE" id="PS50850">
    <property type="entry name" value="MFS"/>
    <property type="match status" value="1"/>
</dbReference>
<feature type="transmembrane region" description="Helical" evidence="6">
    <location>
        <begin position="260"/>
        <end position="281"/>
    </location>
</feature>
<evidence type="ECO:0000259" key="7">
    <source>
        <dbReference type="PROSITE" id="PS50850"/>
    </source>
</evidence>
<dbReference type="Gene3D" id="1.20.1720.10">
    <property type="entry name" value="Multidrug resistance protein D"/>
    <property type="match status" value="1"/>
</dbReference>
<dbReference type="RefSeq" id="WP_258211675.1">
    <property type="nucleotide sequence ID" value="NZ_JANQBD010000001.1"/>
</dbReference>
<evidence type="ECO:0000256" key="3">
    <source>
        <dbReference type="ARBA" id="ARBA00022692"/>
    </source>
</evidence>
<dbReference type="InterPro" id="IPR011701">
    <property type="entry name" value="MFS"/>
</dbReference>
<name>A0ABT1YCD5_9BACL</name>
<reference evidence="8 9" key="1">
    <citation type="submission" date="2022-08" db="EMBL/GenBank/DDBJ databases">
        <title>Paenibacillus endoradicis sp. nov., Paenibacillus radicibacter sp. nov and Paenibacillus pararadicis sp. nov., three cold-adapted plant growth-promoting bacteria isolated from root of Larix gmelinii in Great Khingan.</title>
        <authorList>
            <person name="Xue H."/>
        </authorList>
    </citation>
    <scope>NUCLEOTIDE SEQUENCE [LARGE SCALE GENOMIC DNA]</scope>
    <source>
        <strain evidence="8 9">N5-1-1-5</strain>
    </source>
</reference>
<feature type="transmembrane region" description="Helical" evidence="6">
    <location>
        <begin position="319"/>
        <end position="340"/>
    </location>
</feature>
<feature type="transmembrane region" description="Helical" evidence="6">
    <location>
        <begin position="197"/>
        <end position="215"/>
    </location>
</feature>
<dbReference type="Gene3D" id="1.20.1250.20">
    <property type="entry name" value="MFS general substrate transporter like domains"/>
    <property type="match status" value="1"/>
</dbReference>
<keyword evidence="9" id="KW-1185">Reference proteome</keyword>
<evidence type="ECO:0000256" key="4">
    <source>
        <dbReference type="ARBA" id="ARBA00022989"/>
    </source>
</evidence>
<feature type="transmembrane region" description="Helical" evidence="6">
    <location>
        <begin position="79"/>
        <end position="103"/>
    </location>
</feature>
<dbReference type="PANTHER" id="PTHR42718:SF9">
    <property type="entry name" value="MAJOR FACILITATOR SUPERFAMILY MULTIDRUG TRANSPORTER MFSC"/>
    <property type="match status" value="1"/>
</dbReference>
<feature type="transmembrane region" description="Helical" evidence="6">
    <location>
        <begin position="379"/>
        <end position="404"/>
    </location>
</feature>
<dbReference type="InterPro" id="IPR020846">
    <property type="entry name" value="MFS_dom"/>
</dbReference>
<dbReference type="PRINTS" id="PR01036">
    <property type="entry name" value="TCRTETB"/>
</dbReference>
<dbReference type="InterPro" id="IPR036259">
    <property type="entry name" value="MFS_trans_sf"/>
</dbReference>
<gene>
    <name evidence="8" type="ORF">NV381_02550</name>
</gene>
<keyword evidence="5 6" id="KW-0472">Membrane</keyword>
<feature type="transmembrane region" description="Helical" evidence="6">
    <location>
        <begin position="287"/>
        <end position="307"/>
    </location>
</feature>
<dbReference type="Pfam" id="PF07690">
    <property type="entry name" value="MFS_1"/>
    <property type="match status" value="1"/>
</dbReference>
<proteinExistence type="predicted"/>